<protein>
    <recommendedName>
        <fullName evidence="18">Calcineurin B homologous protein 3</fullName>
    </recommendedName>
    <alternativeName>
        <fullName evidence="19">Tescalcin</fullName>
    </alternativeName>
</protein>
<evidence type="ECO:0000313" key="23">
    <source>
        <dbReference type="Proteomes" id="UP000000437"/>
    </source>
</evidence>
<keyword evidence="23" id="KW-1185">Reference proteome</keyword>
<dbReference type="GeneTree" id="ENSGT00940000155845"/>
<dbReference type="AlphaFoldDB" id="Q6NYK0"/>
<dbReference type="SMART" id="SM00054">
    <property type="entry name" value="EFh"/>
    <property type="match status" value="1"/>
</dbReference>
<evidence type="ECO:0000256" key="1">
    <source>
        <dbReference type="ARBA" id="ARBA00004123"/>
    </source>
</evidence>
<evidence type="ECO:0000256" key="4">
    <source>
        <dbReference type="ARBA" id="ARBA00004632"/>
    </source>
</evidence>
<keyword evidence="9" id="KW-0479">Metal-binding</keyword>
<dbReference type="GO" id="GO:0005886">
    <property type="term" value="C:plasma membrane"/>
    <property type="evidence" value="ECO:0000318"/>
    <property type="project" value="GO_Central"/>
</dbReference>
<reference evidence="24" key="4">
    <citation type="journal article" date="2015" name="Nat. Commun.">
        <title>RFX transcription factors are essential for hearing in mice.</title>
        <authorList>
            <person name="Elkon R."/>
            <person name="Milon B."/>
            <person name="Morrison L."/>
            <person name="Shah M."/>
            <person name="Vijayakumar S."/>
            <person name="Racherla M."/>
            <person name="Leitch C.C."/>
            <person name="Silipino L."/>
            <person name="Hadi S."/>
            <person name="Weiss-Gayet M."/>
            <person name="Barras E."/>
            <person name="Schmid C.D."/>
            <person name="Ait-Lounis A."/>
            <person name="Barnes A."/>
            <person name="Song Y."/>
            <person name="Eisenman D.J."/>
            <person name="Eliyahu E."/>
            <person name="Frolenkov G.I."/>
            <person name="Strome S.E."/>
            <person name="Durand B."/>
            <person name="Zaghloul N.A."/>
            <person name="Jones S.M."/>
            <person name="Reith W."/>
            <person name="Hertzano R."/>
        </authorList>
    </citation>
    <scope>NUCLEOTIDE SEQUENCE</scope>
</reference>
<evidence type="ECO:0000256" key="10">
    <source>
        <dbReference type="ARBA" id="ARBA00022782"/>
    </source>
</evidence>
<dbReference type="GO" id="GO:0005737">
    <property type="term" value="C:cytoplasm"/>
    <property type="evidence" value="ECO:0000318"/>
    <property type="project" value="GO_Central"/>
</dbReference>
<dbReference type="ZFIN" id="ZDB-GENE-040426-2632">
    <property type="gene designation" value="tesca"/>
</dbReference>
<dbReference type="GO" id="GO:0033628">
    <property type="term" value="P:regulation of cell adhesion mediated by integrin"/>
    <property type="evidence" value="ECO:0000318"/>
    <property type="project" value="GO_Central"/>
</dbReference>
<dbReference type="eggNOG" id="KOG0034">
    <property type="taxonomic scope" value="Eukaryota"/>
</dbReference>
<keyword evidence="7" id="KW-0963">Cytoplasm</keyword>
<evidence type="ECO:0000259" key="20">
    <source>
        <dbReference type="PROSITE" id="PS50222"/>
    </source>
</evidence>
<dbReference type="AGR" id="ZFIN:ZDB-GENE-040426-2632"/>
<keyword evidence="13" id="KW-0472">Membrane</keyword>
<evidence type="ECO:0000256" key="16">
    <source>
        <dbReference type="ARBA" id="ARBA00023288"/>
    </source>
</evidence>
<dbReference type="PROSITE" id="PS50222">
    <property type="entry name" value="EF_HAND_2"/>
    <property type="match status" value="1"/>
</dbReference>
<dbReference type="PaxDb" id="7955-ENSDARP00000035258"/>
<keyword evidence="10" id="KW-0221">Differentiation</keyword>
<dbReference type="EMBL" id="BC066565">
    <property type="protein sequence ID" value="AAH66565.1"/>
    <property type="molecule type" value="mRNA"/>
</dbReference>
<dbReference type="SUPFAM" id="SSF47473">
    <property type="entry name" value="EF-hand"/>
    <property type="match status" value="1"/>
</dbReference>
<reference evidence="21" key="1">
    <citation type="submission" date="2004-02" db="EMBL/GenBank/DDBJ databases">
        <authorList>
            <consortium name="NIH - Zebrafish Gene Collection (ZGC) project"/>
        </authorList>
    </citation>
    <scope>NUCLEOTIDE SEQUENCE [LARGE SCALE MRNA]</scope>
    <source>
        <tissue evidence="21">Kidney</tissue>
    </source>
</reference>
<accession>Q6NYK0</accession>
<dbReference type="GO" id="GO:0030154">
    <property type="term" value="P:cell differentiation"/>
    <property type="evidence" value="ECO:0007669"/>
    <property type="project" value="UniProtKB-KW"/>
</dbReference>
<dbReference type="GeneID" id="406633"/>
<keyword evidence="6" id="KW-1003">Cell membrane</keyword>
<dbReference type="GO" id="GO:0072659">
    <property type="term" value="P:protein localization to plasma membrane"/>
    <property type="evidence" value="ECO:0000318"/>
    <property type="project" value="GO_Central"/>
</dbReference>
<evidence type="ECO:0000256" key="7">
    <source>
        <dbReference type="ARBA" id="ARBA00022490"/>
    </source>
</evidence>
<dbReference type="Bgee" id="ENSDARG00000028346">
    <property type="expression patterns" value="Expressed in zone of skin and 18 other cell types or tissues"/>
</dbReference>
<dbReference type="CTD" id="406633"/>
<dbReference type="InterPro" id="IPR002048">
    <property type="entry name" value="EF_hand_dom"/>
</dbReference>
<dbReference type="InterPro" id="IPR011992">
    <property type="entry name" value="EF-hand-dom_pair"/>
</dbReference>
<evidence type="ECO:0000256" key="3">
    <source>
        <dbReference type="ARBA" id="ARBA00004510"/>
    </source>
</evidence>
<dbReference type="GO" id="GO:0019212">
    <property type="term" value="F:phosphatase inhibitor activity"/>
    <property type="evidence" value="ECO:0000318"/>
    <property type="project" value="GO_Central"/>
</dbReference>
<dbReference type="InterPro" id="IPR018247">
    <property type="entry name" value="EF_Hand_1_Ca_BS"/>
</dbReference>
<keyword evidence="16" id="KW-0449">Lipoprotein</keyword>
<evidence type="ECO:0000256" key="8">
    <source>
        <dbReference type="ARBA" id="ARBA00022707"/>
    </source>
</evidence>
<accession>A0A8N1Z2D6</accession>
<evidence type="ECO:0000313" key="24">
    <source>
        <dbReference type="RefSeq" id="NP_998493.1"/>
    </source>
</evidence>
<keyword evidence="11" id="KW-0106">Calcium</keyword>
<dbReference type="RefSeq" id="NP_998493.1">
    <property type="nucleotide sequence ID" value="NM_213328.1"/>
</dbReference>
<feature type="domain" description="EF-hand" evidence="20">
    <location>
        <begin position="112"/>
        <end position="147"/>
    </location>
</feature>
<evidence type="ECO:0000256" key="18">
    <source>
        <dbReference type="ARBA" id="ARBA00041032"/>
    </source>
</evidence>
<evidence type="ECO:0000256" key="2">
    <source>
        <dbReference type="ARBA" id="ARBA00004496"/>
    </source>
</evidence>
<reference evidence="22 23" key="3">
    <citation type="journal article" date="2013" name="Nature">
        <title>The zebrafish reference genome sequence and its relationship to the human genome.</title>
        <authorList>
            <consortium name="Genome Reference Consortium Zebrafish"/>
            <person name="Howe K."/>
            <person name="Clark M.D."/>
            <person name="Torroja C.F."/>
            <person name="Torrance J."/>
            <person name="Berthelot C."/>
            <person name="Muffato M."/>
            <person name="Collins J.E."/>
            <person name="Humphray S."/>
            <person name="McLaren K."/>
            <person name="Matthews L."/>
            <person name="McLaren S."/>
            <person name="Sealy I."/>
            <person name="Caccamo M."/>
            <person name="Churcher C."/>
            <person name="Scott C."/>
            <person name="Barrett J.C."/>
            <person name="Koch R."/>
            <person name="Rauch G.J."/>
            <person name="White S."/>
            <person name="Chow W."/>
            <person name="Kilian B."/>
            <person name="Quintais L.T."/>
            <person name="Guerra-Assuncao J.A."/>
            <person name="Zhou Y."/>
            <person name="Gu Y."/>
            <person name="Yen J."/>
            <person name="Vogel J.H."/>
            <person name="Eyre T."/>
            <person name="Redmond S."/>
            <person name="Banerjee R."/>
            <person name="Chi J."/>
            <person name="Fu B."/>
            <person name="Langley E."/>
            <person name="Maguire S.F."/>
            <person name="Laird G.K."/>
            <person name="Lloyd D."/>
            <person name="Kenyon E."/>
            <person name="Donaldson S."/>
            <person name="Sehra H."/>
            <person name="Almeida-King J."/>
            <person name="Loveland J."/>
            <person name="Trevanion S."/>
            <person name="Jones M."/>
            <person name="Quail M."/>
            <person name="Willey D."/>
            <person name="Hunt A."/>
            <person name="Burton J."/>
            <person name="Sims S."/>
            <person name="McLay K."/>
            <person name="Plumb B."/>
            <person name="Davis J."/>
            <person name="Clee C."/>
            <person name="Oliver K."/>
            <person name="Clark R."/>
            <person name="Riddle C."/>
            <person name="Elliot D."/>
            <person name="Eliott D."/>
            <person name="Threadgold G."/>
            <person name="Harden G."/>
            <person name="Ware D."/>
            <person name="Begum S."/>
            <person name="Mortimore B."/>
            <person name="Mortimer B."/>
            <person name="Kerry G."/>
            <person name="Heath P."/>
            <person name="Phillimore B."/>
            <person name="Tracey A."/>
            <person name="Corby N."/>
            <person name="Dunn M."/>
            <person name="Johnson C."/>
            <person name="Wood J."/>
            <person name="Clark S."/>
            <person name="Pelan S."/>
            <person name="Griffiths G."/>
            <person name="Smith M."/>
            <person name="Glithero R."/>
            <person name="Howden P."/>
            <person name="Barker N."/>
            <person name="Lloyd C."/>
            <person name="Stevens C."/>
            <person name="Harley J."/>
            <person name="Holt K."/>
            <person name="Panagiotidis G."/>
            <person name="Lovell J."/>
            <person name="Beasley H."/>
            <person name="Henderson C."/>
            <person name="Gordon D."/>
            <person name="Auger K."/>
            <person name="Wright D."/>
            <person name="Collins J."/>
            <person name="Raisen C."/>
            <person name="Dyer L."/>
            <person name="Leung K."/>
            <person name="Robertson L."/>
            <person name="Ambridge K."/>
            <person name="Leongamornlert D."/>
            <person name="McGuire S."/>
            <person name="Gilderthorp R."/>
            <person name="Griffiths C."/>
            <person name="Manthravadi D."/>
            <person name="Nichol S."/>
            <person name="Barker G."/>
            <person name="Whitehead S."/>
            <person name="Kay M."/>
            <person name="Brown J."/>
            <person name="Murnane C."/>
            <person name="Gray E."/>
            <person name="Humphries M."/>
            <person name="Sycamore N."/>
            <person name="Barker D."/>
            <person name="Saunders D."/>
            <person name="Wallis J."/>
            <person name="Babbage A."/>
            <person name="Hammond S."/>
            <person name="Mashreghi-Mohammadi M."/>
            <person name="Barr L."/>
            <person name="Martin S."/>
            <person name="Wray P."/>
            <person name="Ellington A."/>
            <person name="Matthews N."/>
            <person name="Ellwood M."/>
            <person name="Woodmansey R."/>
            <person name="Clark G."/>
            <person name="Cooper J."/>
            <person name="Cooper J."/>
            <person name="Tromans A."/>
            <person name="Grafham D."/>
            <person name="Skuce C."/>
            <person name="Pandian R."/>
            <person name="Andrews R."/>
            <person name="Harrison E."/>
            <person name="Kimberley A."/>
            <person name="Garnett J."/>
            <person name="Fosker N."/>
            <person name="Hall R."/>
            <person name="Garner P."/>
            <person name="Kelly D."/>
            <person name="Bird C."/>
            <person name="Palmer S."/>
            <person name="Gehring I."/>
            <person name="Berger A."/>
            <person name="Dooley C.M."/>
            <person name="Ersan-Urun Z."/>
            <person name="Eser C."/>
            <person name="Geiger H."/>
            <person name="Geisler M."/>
            <person name="Karotki L."/>
            <person name="Kirn A."/>
            <person name="Konantz J."/>
            <person name="Konantz M."/>
            <person name="Oberlander M."/>
            <person name="Rudolph-Geiger S."/>
            <person name="Teucke M."/>
            <person name="Lanz C."/>
            <person name="Raddatz G."/>
            <person name="Osoegawa K."/>
            <person name="Zhu B."/>
            <person name="Rapp A."/>
            <person name="Widaa S."/>
            <person name="Langford C."/>
            <person name="Yang F."/>
            <person name="Schuster S.C."/>
            <person name="Carter N.P."/>
            <person name="Harrow J."/>
            <person name="Ning Z."/>
            <person name="Herrero J."/>
            <person name="Searle S.M."/>
            <person name="Enright A."/>
            <person name="Geisler R."/>
            <person name="Plasterk R.H."/>
            <person name="Lee C."/>
            <person name="Westerfield M."/>
            <person name="de Jong P.J."/>
            <person name="Zon L.I."/>
            <person name="Postlethwait J.H."/>
            <person name="Nusslein-Volhard C."/>
            <person name="Hubbard T.J."/>
            <person name="Roest Crollius H."/>
            <person name="Rogers J."/>
            <person name="Stemple D.L."/>
        </authorList>
    </citation>
    <scope>NUCLEOTIDE SEQUENCE [LARGE SCALE GENOMIC DNA]</scope>
    <source>
        <strain evidence="22">Tuebingen</strain>
    </source>
</reference>
<evidence type="ECO:0000256" key="9">
    <source>
        <dbReference type="ARBA" id="ARBA00022723"/>
    </source>
</evidence>
<dbReference type="Gene3D" id="1.10.238.10">
    <property type="entry name" value="EF-hand"/>
    <property type="match status" value="1"/>
</dbReference>
<dbReference type="PANTHER" id="PTHR46823">
    <property type="entry name" value="CALCINEURIN B HOMOLOGOUS PROTEIN 3"/>
    <property type="match status" value="1"/>
</dbReference>
<evidence type="ECO:0000256" key="19">
    <source>
        <dbReference type="ARBA" id="ARBA00042981"/>
    </source>
</evidence>
<dbReference type="HOGENOM" id="CLU_061288_10_0_1"/>
<evidence type="ECO:0000313" key="22">
    <source>
        <dbReference type="Ensembl" id="ENSDARP00000035258"/>
    </source>
</evidence>
<dbReference type="GO" id="GO:0030854">
    <property type="term" value="P:positive regulation of granulocyte differentiation"/>
    <property type="evidence" value="ECO:0000318"/>
    <property type="project" value="GO_Central"/>
</dbReference>
<dbReference type="GlyGen" id="Q6NYK0">
    <property type="glycosylation" value="1 site"/>
</dbReference>
<dbReference type="Proteomes" id="UP000000437">
    <property type="component" value="Chromosome 5"/>
</dbReference>
<keyword evidence="14" id="KW-0539">Nucleus</keyword>
<dbReference type="SMR" id="Q6NYK0"/>
<dbReference type="GO" id="GO:0005634">
    <property type="term" value="C:nucleus"/>
    <property type="evidence" value="ECO:0000318"/>
    <property type="project" value="GO_Central"/>
</dbReference>
<comment type="similarity">
    <text evidence="17">Belongs to the calcineurin regulatory subunit family. CHP subfamily.</text>
</comment>
<evidence type="ECO:0000256" key="17">
    <source>
        <dbReference type="ARBA" id="ARBA00038164"/>
    </source>
</evidence>
<dbReference type="GO" id="GO:0004860">
    <property type="term" value="F:protein kinase inhibitor activity"/>
    <property type="evidence" value="ECO:0007669"/>
    <property type="project" value="UniProtKB-KW"/>
</dbReference>
<keyword evidence="12" id="KW-0649">Protein kinase inhibitor</keyword>
<dbReference type="STRING" id="7955.ENSDARP00000035258"/>
<sequence length="218" mass="25256">MGAAQSGGQAQKYQDLADKTGFSTEQIRKLHSRFQYLTQDEDTLRREHLENLTNLALNPIKRQIIEAFFDKRNLGQNEKGCLQEIGFEEFVTVLSVFRPTKPRTAEDKKKTIKEEKLRFLFNMHDTDNDGVITLDEYRRVVEELLSSYETIEAETAKAISDAAMLEVASVTVGRMSPDEFYEGITFEQFMQILKDIEIETKMNVHFWNLDTRTMHCGK</sequence>
<dbReference type="Pfam" id="PF00036">
    <property type="entry name" value="EF-hand_1"/>
    <property type="match status" value="1"/>
</dbReference>
<keyword evidence="15" id="KW-0966">Cell projection</keyword>
<evidence type="ECO:0000256" key="12">
    <source>
        <dbReference type="ARBA" id="ARBA00023013"/>
    </source>
</evidence>
<dbReference type="GO" id="GO:0030027">
    <property type="term" value="C:lamellipodium"/>
    <property type="evidence" value="ECO:0007669"/>
    <property type="project" value="UniProtKB-SubCell"/>
</dbReference>
<dbReference type="GO" id="GO:0005509">
    <property type="term" value="F:calcium ion binding"/>
    <property type="evidence" value="ECO:0000318"/>
    <property type="project" value="GO_Central"/>
</dbReference>
<reference evidence="22" key="2">
    <citation type="submission" date="2011-07" db="UniProtKB">
        <authorList>
            <consortium name="Ensembl"/>
        </authorList>
    </citation>
    <scope>IDENTIFICATION</scope>
    <source>
        <strain evidence="22">Tuebingen</strain>
    </source>
</reference>
<evidence type="ECO:0000256" key="6">
    <source>
        <dbReference type="ARBA" id="ARBA00022475"/>
    </source>
</evidence>
<evidence type="ECO:0000256" key="14">
    <source>
        <dbReference type="ARBA" id="ARBA00023242"/>
    </source>
</evidence>
<reference evidence="24" key="5">
    <citation type="submission" date="2025-04" db="UniProtKB">
        <authorList>
            <consortium name="RefSeq"/>
        </authorList>
    </citation>
    <scope>IDENTIFICATION</scope>
</reference>
<evidence type="ECO:0000256" key="11">
    <source>
        <dbReference type="ARBA" id="ARBA00022837"/>
    </source>
</evidence>
<proteinExistence type="evidence at transcript level"/>
<evidence type="ECO:0000256" key="13">
    <source>
        <dbReference type="ARBA" id="ARBA00023136"/>
    </source>
</evidence>
<dbReference type="InterPro" id="IPR052490">
    <property type="entry name" value="CHP3"/>
</dbReference>
<evidence type="ECO:0000313" key="25">
    <source>
        <dbReference type="ZFIN" id="ZDB-GENE-040426-2632"/>
    </source>
</evidence>
<evidence type="ECO:0000256" key="5">
    <source>
        <dbReference type="ARBA" id="ARBA00004635"/>
    </source>
</evidence>
<dbReference type="Ensembl" id="ENSDART00000030444.8">
    <property type="protein sequence ID" value="ENSDARP00000035258.6"/>
    <property type="gene ID" value="ENSDARG00000028346.8"/>
</dbReference>
<organism evidence="21">
    <name type="scientific">Danio rerio</name>
    <name type="common">Zebrafish</name>
    <name type="synonym">Brachydanio rerio</name>
    <dbReference type="NCBI Taxonomy" id="7955"/>
    <lineage>
        <taxon>Eukaryota</taxon>
        <taxon>Metazoa</taxon>
        <taxon>Chordata</taxon>
        <taxon>Craniata</taxon>
        <taxon>Vertebrata</taxon>
        <taxon>Euteleostomi</taxon>
        <taxon>Actinopterygii</taxon>
        <taxon>Neopterygii</taxon>
        <taxon>Teleostei</taxon>
        <taxon>Ostariophysi</taxon>
        <taxon>Cypriniformes</taxon>
        <taxon>Danionidae</taxon>
        <taxon>Danioninae</taxon>
        <taxon>Danio</taxon>
    </lineage>
</organism>
<dbReference type="KEGG" id="dre:406633"/>
<keyword evidence="8" id="KW-0519">Myristate</keyword>
<name>Q6NYK0_DANRE</name>
<comment type="subcellular location">
    <subcellularLocation>
        <location evidence="3">Cell projection</location>
        <location evidence="3">Lamellipodium</location>
    </subcellularLocation>
    <subcellularLocation>
        <location evidence="4">Cell projection</location>
        <location evidence="4">Ruffle membrane</location>
    </subcellularLocation>
    <subcellularLocation>
        <location evidence="2">Cytoplasm</location>
    </subcellularLocation>
    <subcellularLocation>
        <location evidence="5">Membrane</location>
        <topology evidence="5">Lipid-anchor</topology>
    </subcellularLocation>
    <subcellularLocation>
        <location evidence="1">Nucleus</location>
    </subcellularLocation>
</comment>
<dbReference type="PROSITE" id="PS00018">
    <property type="entry name" value="EF_HAND_1"/>
    <property type="match status" value="1"/>
</dbReference>
<dbReference type="GO" id="GO:0032587">
    <property type="term" value="C:ruffle membrane"/>
    <property type="evidence" value="ECO:0007669"/>
    <property type="project" value="UniProtKB-SubCell"/>
</dbReference>
<evidence type="ECO:0000256" key="15">
    <source>
        <dbReference type="ARBA" id="ARBA00023273"/>
    </source>
</evidence>
<evidence type="ECO:0000313" key="21">
    <source>
        <dbReference type="EMBL" id="AAH66565.1"/>
    </source>
</evidence>
<dbReference type="EMBL" id="CT583689">
    <property type="status" value="NOT_ANNOTATED_CDS"/>
    <property type="molecule type" value="Genomic_DNA"/>
</dbReference>
<gene>
    <name evidence="22 24 25" type="primary">tesca</name>
    <name evidence="24" type="synonym">fc43f02</name>
    <name evidence="24" type="synonym">tesc</name>
    <name evidence="24" type="synonym">wu:fc43f02</name>
    <name evidence="21 24" type="synonym">zgc:77495</name>
</gene>
<dbReference type="OrthoDB" id="191686at2759"/>